<evidence type="ECO:0000259" key="1">
    <source>
        <dbReference type="Pfam" id="PF13456"/>
    </source>
</evidence>
<dbReference type="EMBL" id="JABEZX010000005">
    <property type="protein sequence ID" value="MBA0556567.1"/>
    <property type="molecule type" value="Genomic_DNA"/>
</dbReference>
<evidence type="ECO:0000313" key="2">
    <source>
        <dbReference type="EMBL" id="MBA0556567.1"/>
    </source>
</evidence>
<sequence>LKSGYYTTSPWLLGVIYKQEGECIIGFNRYLGLCSVFDAELWGILDGLSLIQKKGYQKVVIHTGNLEVVKAIQDVHLTDSSSALL</sequence>
<dbReference type="Pfam" id="PF13456">
    <property type="entry name" value="RVT_3"/>
    <property type="match status" value="1"/>
</dbReference>
<feature type="domain" description="RNase H type-1" evidence="1">
    <location>
        <begin position="14"/>
        <end position="76"/>
    </location>
</feature>
<dbReference type="Gene3D" id="3.30.420.10">
    <property type="entry name" value="Ribonuclease H-like superfamily/Ribonuclease H"/>
    <property type="match status" value="1"/>
</dbReference>
<dbReference type="PANTHER" id="PTHR47723">
    <property type="entry name" value="OS05G0353850 PROTEIN"/>
    <property type="match status" value="1"/>
</dbReference>
<dbReference type="InterPro" id="IPR036397">
    <property type="entry name" value="RNaseH_sf"/>
</dbReference>
<dbReference type="InterPro" id="IPR002156">
    <property type="entry name" value="RNaseH_domain"/>
</dbReference>
<evidence type="ECO:0000313" key="3">
    <source>
        <dbReference type="Proteomes" id="UP000593572"/>
    </source>
</evidence>
<protein>
    <recommendedName>
        <fullName evidence="1">RNase H type-1 domain-containing protein</fullName>
    </recommendedName>
</protein>
<gene>
    <name evidence="2" type="ORF">Golob_026655</name>
</gene>
<name>A0A7J8LVT2_9ROSI</name>
<reference evidence="2 3" key="1">
    <citation type="journal article" date="2019" name="Genome Biol. Evol.">
        <title>Insights into the evolution of the New World diploid cottons (Gossypium, subgenus Houzingenia) based on genome sequencing.</title>
        <authorList>
            <person name="Grover C.E."/>
            <person name="Arick M.A. 2nd"/>
            <person name="Thrash A."/>
            <person name="Conover J.L."/>
            <person name="Sanders W.S."/>
            <person name="Peterson D.G."/>
            <person name="Frelichowski J.E."/>
            <person name="Scheffler J.A."/>
            <person name="Scheffler B.E."/>
            <person name="Wendel J.F."/>
        </authorList>
    </citation>
    <scope>NUCLEOTIDE SEQUENCE [LARGE SCALE GENOMIC DNA]</scope>
    <source>
        <strain evidence="2">157</strain>
        <tissue evidence="2">Leaf</tissue>
    </source>
</reference>
<dbReference type="InterPro" id="IPR053151">
    <property type="entry name" value="RNase_H-like"/>
</dbReference>
<organism evidence="2 3">
    <name type="scientific">Gossypium lobatum</name>
    <dbReference type="NCBI Taxonomy" id="34289"/>
    <lineage>
        <taxon>Eukaryota</taxon>
        <taxon>Viridiplantae</taxon>
        <taxon>Streptophyta</taxon>
        <taxon>Embryophyta</taxon>
        <taxon>Tracheophyta</taxon>
        <taxon>Spermatophyta</taxon>
        <taxon>Magnoliopsida</taxon>
        <taxon>eudicotyledons</taxon>
        <taxon>Gunneridae</taxon>
        <taxon>Pentapetalae</taxon>
        <taxon>rosids</taxon>
        <taxon>malvids</taxon>
        <taxon>Malvales</taxon>
        <taxon>Malvaceae</taxon>
        <taxon>Malvoideae</taxon>
        <taxon>Gossypium</taxon>
    </lineage>
</organism>
<accession>A0A7J8LVT2</accession>
<dbReference type="SUPFAM" id="SSF53098">
    <property type="entry name" value="Ribonuclease H-like"/>
    <property type="match status" value="1"/>
</dbReference>
<dbReference type="InterPro" id="IPR012337">
    <property type="entry name" value="RNaseH-like_sf"/>
</dbReference>
<dbReference type="AlphaFoldDB" id="A0A7J8LVT2"/>
<feature type="non-terminal residue" evidence="2">
    <location>
        <position position="1"/>
    </location>
</feature>
<dbReference type="Proteomes" id="UP000593572">
    <property type="component" value="Unassembled WGS sequence"/>
</dbReference>
<dbReference type="PANTHER" id="PTHR47723:SF19">
    <property type="entry name" value="POLYNUCLEOTIDYL TRANSFERASE, RIBONUCLEASE H-LIKE SUPERFAMILY PROTEIN"/>
    <property type="match status" value="1"/>
</dbReference>
<dbReference type="GO" id="GO:0003676">
    <property type="term" value="F:nucleic acid binding"/>
    <property type="evidence" value="ECO:0007669"/>
    <property type="project" value="InterPro"/>
</dbReference>
<keyword evidence="3" id="KW-1185">Reference proteome</keyword>
<dbReference type="GO" id="GO:0004523">
    <property type="term" value="F:RNA-DNA hybrid ribonuclease activity"/>
    <property type="evidence" value="ECO:0007669"/>
    <property type="project" value="InterPro"/>
</dbReference>
<comment type="caution">
    <text evidence="2">The sequence shown here is derived from an EMBL/GenBank/DDBJ whole genome shotgun (WGS) entry which is preliminary data.</text>
</comment>
<proteinExistence type="predicted"/>